<dbReference type="OrthoDB" id="9784218at2"/>
<dbReference type="PANTHER" id="PTHR43065:SF10">
    <property type="entry name" value="PEROXIDE STRESS-ACTIVATED HISTIDINE KINASE MAK3"/>
    <property type="match status" value="1"/>
</dbReference>
<dbReference type="SMART" id="SM00388">
    <property type="entry name" value="HisKA"/>
    <property type="match status" value="1"/>
</dbReference>
<evidence type="ECO:0000313" key="14">
    <source>
        <dbReference type="Proteomes" id="UP000182312"/>
    </source>
</evidence>
<evidence type="ECO:0000313" key="13">
    <source>
        <dbReference type="Proteomes" id="UP000029846"/>
    </source>
</evidence>
<reference evidence="12 14" key="3">
    <citation type="submission" date="2016-10" db="EMBL/GenBank/DDBJ databases">
        <authorList>
            <person name="de Groot N.N."/>
        </authorList>
    </citation>
    <scope>NUCLEOTIDE SEQUENCE [LARGE SCALE GENOMIC DNA]</scope>
    <source>
        <strain evidence="12 14">CGMCC 1.6117</strain>
    </source>
</reference>
<evidence type="ECO:0000256" key="2">
    <source>
        <dbReference type="ARBA" id="ARBA00012438"/>
    </source>
</evidence>
<evidence type="ECO:0000313" key="12">
    <source>
        <dbReference type="EMBL" id="SFA57947.1"/>
    </source>
</evidence>
<keyword evidence="6 12" id="KW-0418">Kinase</keyword>
<dbReference type="Proteomes" id="UP000182312">
    <property type="component" value="Unassembled WGS sequence"/>
</dbReference>
<keyword evidence="9" id="KW-0812">Transmembrane</keyword>
<protein>
    <recommendedName>
        <fullName evidence="2">histidine kinase</fullName>
        <ecNumber evidence="2">2.7.13.3</ecNumber>
    </recommendedName>
</protein>
<dbReference type="InterPro" id="IPR005467">
    <property type="entry name" value="His_kinase_dom"/>
</dbReference>
<proteinExistence type="predicted"/>
<comment type="catalytic activity">
    <reaction evidence="1">
        <text>ATP + protein L-histidine = ADP + protein N-phospho-L-histidine.</text>
        <dbReference type="EC" id="2.7.13.3"/>
    </reaction>
</comment>
<dbReference type="AlphaFoldDB" id="A0A099F0H0"/>
<gene>
    <name evidence="11" type="ORF">IT41_13590</name>
    <name evidence="12" type="ORF">SAMN04487972_11912</name>
</gene>
<dbReference type="STRING" id="376733.SAMN04487972_11912"/>
<dbReference type="CDD" id="cd00082">
    <property type="entry name" value="HisKA"/>
    <property type="match status" value="1"/>
</dbReference>
<dbReference type="RefSeq" id="WP_036742151.1">
    <property type="nucleotide sequence ID" value="NZ_FOJO01000019.1"/>
</dbReference>
<dbReference type="Pfam" id="PF02518">
    <property type="entry name" value="HATPase_c"/>
    <property type="match status" value="1"/>
</dbReference>
<evidence type="ECO:0000256" key="3">
    <source>
        <dbReference type="ARBA" id="ARBA00022553"/>
    </source>
</evidence>
<keyword evidence="5" id="KW-0547">Nucleotide-binding</keyword>
<sequence>MFLNTLSGRFALLTGIFVLLAELLILLPLIANYRLDFLESRLERAQIASLALLATDEMLAAELESELLENAGVFNVVLRRNDVRQLVLSSPIPGPIAATFDLRDQPFWTSIRDALLQLARPENNVIRVIGAPVNQAGQLIEITTDTRRLRNEMIDYGLRLLLISAAFSVLTALLLNIAAQRLLLVPIRRVINHMTAYASAPEDARSIITPNARLAELNEAETALAAMQRTVTSALKQKARLAQLGQAVARISHDLRNILTTAQIFADRLETSADPAVRRAAPKLVNSISRAVNLCETTLAFGKAEDPAPSLSRFNLAALVTEVTEGEAMASDRPEGCEPVEFLADIPPGLTIRADRDQLFRVLSNLVRNARQAIEATRRPGTIEVGAGEDETEWWIRVGDTGPGLPRKAREFLFQPFSGGSRKGGTGLGLAIAADLVRNHGGRLELLRSDEDGTQFMLHLPRELAGIEHRVEPAEP</sequence>
<feature type="transmembrane region" description="Helical" evidence="9">
    <location>
        <begin position="156"/>
        <end position="179"/>
    </location>
</feature>
<name>A0A099F0H0_9RHOB</name>
<dbReference type="GO" id="GO:0005524">
    <property type="term" value="F:ATP binding"/>
    <property type="evidence" value="ECO:0007669"/>
    <property type="project" value="UniProtKB-KW"/>
</dbReference>
<dbReference type="EMBL" id="JRKN01000019">
    <property type="protein sequence ID" value="KGJ03642.1"/>
    <property type="molecule type" value="Genomic_DNA"/>
</dbReference>
<dbReference type="EC" id="2.7.13.3" evidence="2"/>
<evidence type="ECO:0000256" key="7">
    <source>
        <dbReference type="ARBA" id="ARBA00022840"/>
    </source>
</evidence>
<dbReference type="eggNOG" id="COG4191">
    <property type="taxonomic scope" value="Bacteria"/>
</dbReference>
<evidence type="ECO:0000256" key="1">
    <source>
        <dbReference type="ARBA" id="ARBA00000085"/>
    </source>
</evidence>
<evidence type="ECO:0000256" key="9">
    <source>
        <dbReference type="SAM" id="Phobius"/>
    </source>
</evidence>
<dbReference type="InterPro" id="IPR003594">
    <property type="entry name" value="HATPase_dom"/>
</dbReference>
<dbReference type="PANTHER" id="PTHR43065">
    <property type="entry name" value="SENSOR HISTIDINE KINASE"/>
    <property type="match status" value="1"/>
</dbReference>
<dbReference type="Proteomes" id="UP000029846">
    <property type="component" value="Unassembled WGS sequence"/>
</dbReference>
<keyword evidence="9" id="KW-0472">Membrane</keyword>
<dbReference type="SUPFAM" id="SSF55874">
    <property type="entry name" value="ATPase domain of HSP90 chaperone/DNA topoisomerase II/histidine kinase"/>
    <property type="match status" value="1"/>
</dbReference>
<keyword evidence="8" id="KW-0902">Two-component regulatory system</keyword>
<dbReference type="InterPro" id="IPR004358">
    <property type="entry name" value="Sig_transdc_His_kin-like_C"/>
</dbReference>
<keyword evidence="13" id="KW-1185">Reference proteome</keyword>
<dbReference type="PRINTS" id="PR00344">
    <property type="entry name" value="BCTRLSENSOR"/>
</dbReference>
<dbReference type="SMART" id="SM00387">
    <property type="entry name" value="HATPase_c"/>
    <property type="match status" value="1"/>
</dbReference>
<dbReference type="Pfam" id="PF00512">
    <property type="entry name" value="HisKA"/>
    <property type="match status" value="1"/>
</dbReference>
<organism evidence="11 13">
    <name type="scientific">Paracoccus halophilus</name>
    <dbReference type="NCBI Taxonomy" id="376733"/>
    <lineage>
        <taxon>Bacteria</taxon>
        <taxon>Pseudomonadati</taxon>
        <taxon>Pseudomonadota</taxon>
        <taxon>Alphaproteobacteria</taxon>
        <taxon>Rhodobacterales</taxon>
        <taxon>Paracoccaceae</taxon>
        <taxon>Paracoccus</taxon>
    </lineage>
</organism>
<keyword evidence="9" id="KW-1133">Transmembrane helix</keyword>
<dbReference type="InterPro" id="IPR036097">
    <property type="entry name" value="HisK_dim/P_sf"/>
</dbReference>
<keyword evidence="3" id="KW-0597">Phosphoprotein</keyword>
<accession>A0A099F0H0</accession>
<evidence type="ECO:0000256" key="5">
    <source>
        <dbReference type="ARBA" id="ARBA00022741"/>
    </source>
</evidence>
<evidence type="ECO:0000256" key="8">
    <source>
        <dbReference type="ARBA" id="ARBA00023012"/>
    </source>
</evidence>
<reference evidence="11 13" key="1">
    <citation type="submission" date="2014-09" db="EMBL/GenBank/DDBJ databases">
        <authorList>
            <person name="McGinnis J.M."/>
            <person name="Wolfgang W.J."/>
        </authorList>
    </citation>
    <scope>NUCLEOTIDE SEQUENCE [LARGE SCALE GENOMIC DNA]</scope>
    <source>
        <strain evidence="11 13">JCM 14014</strain>
    </source>
</reference>
<dbReference type="SUPFAM" id="SSF47384">
    <property type="entry name" value="Homodimeric domain of signal transducing histidine kinase"/>
    <property type="match status" value="1"/>
</dbReference>
<evidence type="ECO:0000259" key="10">
    <source>
        <dbReference type="PROSITE" id="PS50109"/>
    </source>
</evidence>
<keyword evidence="7" id="KW-0067">ATP-binding</keyword>
<evidence type="ECO:0000313" key="11">
    <source>
        <dbReference type="EMBL" id="KGJ03642.1"/>
    </source>
</evidence>
<dbReference type="InterPro" id="IPR003661">
    <property type="entry name" value="HisK_dim/P_dom"/>
</dbReference>
<feature type="domain" description="Histidine kinase" evidence="10">
    <location>
        <begin position="250"/>
        <end position="464"/>
    </location>
</feature>
<dbReference type="PROSITE" id="PS50109">
    <property type="entry name" value="HIS_KIN"/>
    <property type="match status" value="1"/>
</dbReference>
<feature type="transmembrane region" description="Helical" evidence="9">
    <location>
        <begin position="12"/>
        <end position="31"/>
    </location>
</feature>
<keyword evidence="4" id="KW-0808">Transferase</keyword>
<dbReference type="GO" id="GO:0000155">
    <property type="term" value="F:phosphorelay sensor kinase activity"/>
    <property type="evidence" value="ECO:0007669"/>
    <property type="project" value="InterPro"/>
</dbReference>
<dbReference type="EMBL" id="FOJO01000019">
    <property type="protein sequence ID" value="SFA57947.1"/>
    <property type="molecule type" value="Genomic_DNA"/>
</dbReference>
<dbReference type="Gene3D" id="3.30.565.10">
    <property type="entry name" value="Histidine kinase-like ATPase, C-terminal domain"/>
    <property type="match status" value="1"/>
</dbReference>
<evidence type="ECO:0000256" key="4">
    <source>
        <dbReference type="ARBA" id="ARBA00022679"/>
    </source>
</evidence>
<dbReference type="CDD" id="cd00075">
    <property type="entry name" value="HATPase"/>
    <property type="match status" value="1"/>
</dbReference>
<dbReference type="Gene3D" id="1.10.287.130">
    <property type="match status" value="1"/>
</dbReference>
<reference evidence="11 13" key="2">
    <citation type="submission" date="2014-10" db="EMBL/GenBank/DDBJ databases">
        <title>Paracoccus sanguinis sp. nov., isolated from clinical specimens of New York State patients.</title>
        <authorList>
            <person name="Mingle L.A."/>
            <person name="Cole J.A."/>
            <person name="Lapierre P."/>
            <person name="Musser K.A."/>
        </authorList>
    </citation>
    <scope>NUCLEOTIDE SEQUENCE [LARGE SCALE GENOMIC DNA]</scope>
    <source>
        <strain evidence="11 13">JCM 14014</strain>
    </source>
</reference>
<evidence type="ECO:0000256" key="6">
    <source>
        <dbReference type="ARBA" id="ARBA00022777"/>
    </source>
</evidence>
<dbReference type="InterPro" id="IPR036890">
    <property type="entry name" value="HATPase_C_sf"/>
</dbReference>